<dbReference type="RefSeq" id="WP_067991814.1">
    <property type="nucleotide sequence ID" value="NZ_CP015596.1"/>
</dbReference>
<sequence length="210" mass="21424">MTETVTPENTVPTATPATDSFIDAEIVPAVEEAAAVEAGIRRRANALREALERQLGAGGDLSEQLLGATTDAGVAVVESPARVIAAIRSGATLPAALSETGDAVSDSVAAAGSQIRTAVGEYVGRQATLPNAVIAGTAEVAGALMRAQGELASCAVDGALAVAITATRRGDVRDAIDREWSEFNATAVEWRDAVETRISAARQSIQDAIA</sequence>
<dbReference type="KEGG" id="madi:A7U43_04915"/>
<dbReference type="STRING" id="1682113.A7U43_04915"/>
<evidence type="ECO:0000313" key="2">
    <source>
        <dbReference type="Proteomes" id="UP000077143"/>
    </source>
</evidence>
<dbReference type="AlphaFoldDB" id="A0A172UIG6"/>
<name>A0A172UIG6_9MYCO</name>
<accession>A0A172UIG6</accession>
<protein>
    <submittedName>
        <fullName evidence="1">Uncharacterized protein</fullName>
    </submittedName>
</protein>
<keyword evidence="2" id="KW-1185">Reference proteome</keyword>
<gene>
    <name evidence="1" type="ORF">A7U43_04915</name>
</gene>
<dbReference type="Proteomes" id="UP000077143">
    <property type="component" value="Chromosome"/>
</dbReference>
<reference evidence="1 2" key="1">
    <citation type="submission" date="2016-05" db="EMBL/GenBank/DDBJ databases">
        <title>Complete genome sequence of a phthalic acid esters degrading Mycobacterium sp. YC-RL4.</title>
        <authorList>
            <person name="Ren L."/>
            <person name="Fan S."/>
            <person name="Ruth N."/>
            <person name="Jia Y."/>
            <person name="Wang J."/>
            <person name="Qiao C."/>
        </authorList>
    </citation>
    <scope>NUCLEOTIDE SEQUENCE [LARGE SCALE GENOMIC DNA]</scope>
    <source>
        <strain evidence="1 2">YC-RL4</strain>
    </source>
</reference>
<dbReference type="OrthoDB" id="4732010at2"/>
<proteinExistence type="predicted"/>
<organism evidence="1 2">
    <name type="scientific">Mycobacterium adipatum</name>
    <dbReference type="NCBI Taxonomy" id="1682113"/>
    <lineage>
        <taxon>Bacteria</taxon>
        <taxon>Bacillati</taxon>
        <taxon>Actinomycetota</taxon>
        <taxon>Actinomycetes</taxon>
        <taxon>Mycobacteriales</taxon>
        <taxon>Mycobacteriaceae</taxon>
        <taxon>Mycobacterium</taxon>
    </lineage>
</organism>
<evidence type="ECO:0000313" key="1">
    <source>
        <dbReference type="EMBL" id="ANE78761.1"/>
    </source>
</evidence>
<dbReference type="EMBL" id="CP015596">
    <property type="protein sequence ID" value="ANE78761.1"/>
    <property type="molecule type" value="Genomic_DNA"/>
</dbReference>